<organism evidence="2 3">
    <name type="scientific">Channa striata</name>
    <name type="common">Snakehead murrel</name>
    <name type="synonym">Ophicephalus striatus</name>
    <dbReference type="NCBI Taxonomy" id="64152"/>
    <lineage>
        <taxon>Eukaryota</taxon>
        <taxon>Metazoa</taxon>
        <taxon>Chordata</taxon>
        <taxon>Craniata</taxon>
        <taxon>Vertebrata</taxon>
        <taxon>Euteleostomi</taxon>
        <taxon>Actinopterygii</taxon>
        <taxon>Neopterygii</taxon>
        <taxon>Teleostei</taxon>
        <taxon>Neoteleostei</taxon>
        <taxon>Acanthomorphata</taxon>
        <taxon>Anabantaria</taxon>
        <taxon>Anabantiformes</taxon>
        <taxon>Channoidei</taxon>
        <taxon>Channidae</taxon>
        <taxon>Channa</taxon>
    </lineage>
</organism>
<evidence type="ECO:0000313" key="2">
    <source>
        <dbReference type="EMBL" id="KAK2851098.1"/>
    </source>
</evidence>
<feature type="transmembrane region" description="Helical" evidence="1">
    <location>
        <begin position="101"/>
        <end position="121"/>
    </location>
</feature>
<dbReference type="Proteomes" id="UP001187415">
    <property type="component" value="Unassembled WGS sequence"/>
</dbReference>
<dbReference type="Pfam" id="PF15875">
    <property type="entry name" value="DUF4731"/>
    <property type="match status" value="1"/>
</dbReference>
<gene>
    <name evidence="2" type="ORF">Q5P01_007374</name>
</gene>
<protein>
    <recommendedName>
        <fullName evidence="4">Small integral membrane protein 1</fullName>
    </recommendedName>
</protein>
<dbReference type="PANTHER" id="PTHR38503:SF1">
    <property type="entry name" value="SMALL INTEGRAL MEMBRANE PROTEIN 1"/>
    <property type="match status" value="1"/>
</dbReference>
<keyword evidence="1" id="KW-0812">Transmembrane</keyword>
<accession>A0AA88T1H9</accession>
<dbReference type="AlphaFoldDB" id="A0AA88T1H9"/>
<keyword evidence="3" id="KW-1185">Reference proteome</keyword>
<comment type="caution">
    <text evidence="2">The sequence shown here is derived from an EMBL/GenBank/DDBJ whole genome shotgun (WGS) entry which is preliminary data.</text>
</comment>
<name>A0AA88T1H9_CHASR</name>
<dbReference type="InterPro" id="IPR031744">
    <property type="entry name" value="SMIM1"/>
</dbReference>
<evidence type="ECO:0008006" key="4">
    <source>
        <dbReference type="Google" id="ProtNLM"/>
    </source>
</evidence>
<evidence type="ECO:0000313" key="3">
    <source>
        <dbReference type="Proteomes" id="UP001187415"/>
    </source>
</evidence>
<keyword evidence="1" id="KW-0472">Membrane</keyword>
<evidence type="ECO:0000256" key="1">
    <source>
        <dbReference type="SAM" id="Phobius"/>
    </source>
</evidence>
<dbReference type="EMBL" id="JAUPFM010000005">
    <property type="protein sequence ID" value="KAK2851098.1"/>
    <property type="molecule type" value="Genomic_DNA"/>
</dbReference>
<sequence length="125" mass="14124">MLELPFISEKESYKECRRGELYGQVDRFQTDTEHTVNVSRLSSEAVRGNTFHMESNQADSVQYNRWNEDNINMNVGASQSAVRRIYNRLCIGNTGIAVKTAGALAALVCIYMIGYVTGYYVHRCG</sequence>
<reference evidence="2" key="1">
    <citation type="submission" date="2023-07" db="EMBL/GenBank/DDBJ databases">
        <title>Chromosome-level Genome Assembly of Striped Snakehead (Channa striata).</title>
        <authorList>
            <person name="Liu H."/>
        </authorList>
    </citation>
    <scope>NUCLEOTIDE SEQUENCE</scope>
    <source>
        <strain evidence="2">Gz</strain>
        <tissue evidence="2">Muscle</tissue>
    </source>
</reference>
<proteinExistence type="predicted"/>
<dbReference type="PANTHER" id="PTHR38503">
    <property type="entry name" value="SMALL INTEGRAL MEMBRANE PROTEIN 1"/>
    <property type="match status" value="1"/>
</dbReference>
<keyword evidence="1" id="KW-1133">Transmembrane helix</keyword>